<protein>
    <submittedName>
        <fullName evidence="2">Uncharacterized protein</fullName>
    </submittedName>
</protein>
<comment type="caution">
    <text evidence="2">The sequence shown here is derived from an EMBL/GenBank/DDBJ whole genome shotgun (WGS) entry which is preliminary data.</text>
</comment>
<feature type="chain" id="PRO_5008104671" evidence="1">
    <location>
        <begin position="19"/>
        <end position="232"/>
    </location>
</feature>
<dbReference type="Proteomes" id="UP000243081">
    <property type="component" value="Unassembled WGS sequence"/>
</dbReference>
<evidence type="ECO:0000256" key="1">
    <source>
        <dbReference type="SAM" id="SignalP"/>
    </source>
</evidence>
<feature type="signal peptide" evidence="1">
    <location>
        <begin position="1"/>
        <end position="18"/>
    </location>
</feature>
<dbReference type="AlphaFoldDB" id="A0A179IMN7"/>
<accession>A0A179IMN7</accession>
<dbReference type="EMBL" id="LUKN01000259">
    <property type="protein sequence ID" value="OAR03625.1"/>
    <property type="molecule type" value="Genomic_DNA"/>
</dbReference>
<keyword evidence="1" id="KW-0732">Signal</keyword>
<keyword evidence="3" id="KW-1185">Reference proteome</keyword>
<evidence type="ECO:0000313" key="2">
    <source>
        <dbReference type="EMBL" id="OAR03625.1"/>
    </source>
</evidence>
<dbReference type="OrthoDB" id="3878372at2759"/>
<evidence type="ECO:0000313" key="3">
    <source>
        <dbReference type="Proteomes" id="UP000243081"/>
    </source>
</evidence>
<name>A0A179IMN7_CORDF</name>
<dbReference type="OMA" id="GCATWAK"/>
<proteinExistence type="predicted"/>
<gene>
    <name evidence="2" type="ORF">LLEC1_04779</name>
</gene>
<reference evidence="2 3" key="1">
    <citation type="submission" date="2016-03" db="EMBL/GenBank/DDBJ databases">
        <title>Fine-scale spatial genetic structure of a fungal parasite of coffee scale insects.</title>
        <authorList>
            <person name="Jackson D."/>
            <person name="Zemenick K.A."/>
            <person name="Malloure B."/>
            <person name="Quandt C.A."/>
            <person name="James T.Y."/>
        </authorList>
    </citation>
    <scope>NUCLEOTIDE SEQUENCE [LARGE SCALE GENOMIC DNA]</scope>
    <source>
        <strain evidence="2 3">UM487</strain>
    </source>
</reference>
<sequence>MKLTIFAPALAAASLAQAVTTPEDRKGNFTVALFADSQGDACGANDISSAISLTTSSVPVSFTCFNVTDIFSHSNNSTTGFQSGRANYHDVGEQRNGVAWLLQNQHLYDNQANYSRVWYSQSNASRVEPGKAGKWVFYTYALSNCAQLAEGRPSRPNDHPWYETSCQTAVDGQCRLTPGPIVSFAISTAVQYNPSHGGCATWAKLGAASTLRQGAGTTVLIVASVVAVWFLG</sequence>
<organism evidence="2 3">
    <name type="scientific">Cordyceps confragosa</name>
    <name type="common">Lecanicillium lecanii</name>
    <dbReference type="NCBI Taxonomy" id="2714763"/>
    <lineage>
        <taxon>Eukaryota</taxon>
        <taxon>Fungi</taxon>
        <taxon>Dikarya</taxon>
        <taxon>Ascomycota</taxon>
        <taxon>Pezizomycotina</taxon>
        <taxon>Sordariomycetes</taxon>
        <taxon>Hypocreomycetidae</taxon>
        <taxon>Hypocreales</taxon>
        <taxon>Cordycipitaceae</taxon>
        <taxon>Akanthomyces</taxon>
    </lineage>
</organism>